<evidence type="ECO:0000313" key="3">
    <source>
        <dbReference type="EMBL" id="SFR39443.1"/>
    </source>
</evidence>
<keyword evidence="4" id="KW-1185">Reference proteome</keyword>
<dbReference type="Proteomes" id="UP000198531">
    <property type="component" value="Unassembled WGS sequence"/>
</dbReference>
<feature type="region of interest" description="Disordered" evidence="1">
    <location>
        <begin position="1"/>
        <end position="25"/>
    </location>
</feature>
<keyword evidence="2" id="KW-0472">Membrane</keyword>
<keyword evidence="2" id="KW-0812">Transmembrane</keyword>
<dbReference type="Pfam" id="PF19458">
    <property type="entry name" value="DUF5995"/>
    <property type="match status" value="1"/>
</dbReference>
<dbReference type="InterPro" id="IPR046037">
    <property type="entry name" value="DUF5995"/>
</dbReference>
<feature type="compositionally biased region" description="Basic residues" evidence="1">
    <location>
        <begin position="74"/>
        <end position="85"/>
    </location>
</feature>
<evidence type="ECO:0000313" key="4">
    <source>
        <dbReference type="Proteomes" id="UP000198531"/>
    </source>
</evidence>
<proteinExistence type="predicted"/>
<protein>
    <submittedName>
        <fullName evidence="3">Uncharacterized protein</fullName>
    </submittedName>
</protein>
<dbReference type="RefSeq" id="WP_143105106.1">
    <property type="nucleotide sequence ID" value="NZ_FOYT01000001.1"/>
</dbReference>
<organism evidence="3 4">
    <name type="scientific">Halogeometricum rufum</name>
    <dbReference type="NCBI Taxonomy" id="553469"/>
    <lineage>
        <taxon>Archaea</taxon>
        <taxon>Methanobacteriati</taxon>
        <taxon>Methanobacteriota</taxon>
        <taxon>Stenosarchaea group</taxon>
        <taxon>Halobacteria</taxon>
        <taxon>Halobacteriales</taxon>
        <taxon>Haloferacaceae</taxon>
        <taxon>Halogeometricum</taxon>
    </lineage>
</organism>
<name>A0A1I6GB64_9EURY</name>
<evidence type="ECO:0000256" key="1">
    <source>
        <dbReference type="SAM" id="MobiDB-lite"/>
    </source>
</evidence>
<gene>
    <name evidence="3" type="ORF">SAMN04487947_0861</name>
</gene>
<feature type="compositionally biased region" description="Basic and acidic residues" evidence="1">
    <location>
        <begin position="86"/>
        <end position="97"/>
    </location>
</feature>
<evidence type="ECO:0000256" key="2">
    <source>
        <dbReference type="SAM" id="Phobius"/>
    </source>
</evidence>
<keyword evidence="2" id="KW-1133">Transmembrane helix</keyword>
<dbReference type="OrthoDB" id="340621at2157"/>
<dbReference type="EMBL" id="FOYT01000001">
    <property type="protein sequence ID" value="SFR39443.1"/>
    <property type="molecule type" value="Genomic_DNA"/>
</dbReference>
<accession>A0A1I6GB64</accession>
<reference evidence="4" key="1">
    <citation type="submission" date="2016-10" db="EMBL/GenBank/DDBJ databases">
        <authorList>
            <person name="Varghese N."/>
            <person name="Submissions S."/>
        </authorList>
    </citation>
    <scope>NUCLEOTIDE SEQUENCE [LARGE SCALE GENOMIC DNA]</scope>
    <source>
        <strain evidence="4">CGMCC 1.7736</strain>
    </source>
</reference>
<feature type="region of interest" description="Disordered" evidence="1">
    <location>
        <begin position="67"/>
        <end position="99"/>
    </location>
</feature>
<sequence>MSRIERRSDRRRTARTNESGADRSGRRRLTGVLAVLAGVASLASVSAVSVTDAVCLFAVVGAPVPGGDGVGRAARPRPRTERRRRAVDATRPPREADPGALSLLAEPYETVEDARIRLRGLERYFRDRGDGRAVFLTVYARVTEEVAAAVGRGAFEDPEWVADYLVEFANHYRRAALAFETGREAALPTAWRVAFRAAERDGTLVLQHAALGVNAHVAFDLAFALCELGVGDDRRAKYADHRRINRVLKSLVDETLDRLADRYAPGIATLTAAVGPLVELCWFGALVLGRECAWWIAVLLTEAPGGTVARASRWFVAAASAAVAGVVLAPTASPALARAVRAVLRRLGVRRL</sequence>
<dbReference type="AlphaFoldDB" id="A0A1I6GB64"/>
<feature type="transmembrane region" description="Helical" evidence="2">
    <location>
        <begin position="314"/>
        <end position="337"/>
    </location>
</feature>